<protein>
    <submittedName>
        <fullName evidence="1">Uncharacterized protein</fullName>
    </submittedName>
</protein>
<dbReference type="AlphaFoldDB" id="A0A0F9NQZ1"/>
<organism evidence="1">
    <name type="scientific">marine sediment metagenome</name>
    <dbReference type="NCBI Taxonomy" id="412755"/>
    <lineage>
        <taxon>unclassified sequences</taxon>
        <taxon>metagenomes</taxon>
        <taxon>ecological metagenomes</taxon>
    </lineage>
</organism>
<dbReference type="EMBL" id="LAZR01003251">
    <property type="protein sequence ID" value="KKN20349.1"/>
    <property type="molecule type" value="Genomic_DNA"/>
</dbReference>
<proteinExistence type="predicted"/>
<accession>A0A0F9NQZ1</accession>
<name>A0A0F9NQZ1_9ZZZZ</name>
<comment type="caution">
    <text evidence="1">The sequence shown here is derived from an EMBL/GenBank/DDBJ whole genome shotgun (WGS) entry which is preliminary data.</text>
</comment>
<reference evidence="1" key="1">
    <citation type="journal article" date="2015" name="Nature">
        <title>Complex archaea that bridge the gap between prokaryotes and eukaryotes.</title>
        <authorList>
            <person name="Spang A."/>
            <person name="Saw J.H."/>
            <person name="Jorgensen S.L."/>
            <person name="Zaremba-Niedzwiedzka K."/>
            <person name="Martijn J."/>
            <person name="Lind A.E."/>
            <person name="van Eijk R."/>
            <person name="Schleper C."/>
            <person name="Guy L."/>
            <person name="Ettema T.J."/>
        </authorList>
    </citation>
    <scope>NUCLEOTIDE SEQUENCE</scope>
</reference>
<evidence type="ECO:0000313" key="1">
    <source>
        <dbReference type="EMBL" id="KKN20349.1"/>
    </source>
</evidence>
<gene>
    <name evidence="1" type="ORF">LCGC14_0936580</name>
</gene>
<sequence length="48" mass="5849">MNGIWVRIPRIIRTNPTIKINLYVEIFIVDVDFTFFIKRLKYVCFQTI</sequence>